<dbReference type="InterPro" id="IPR036761">
    <property type="entry name" value="TTHA0802/YceI-like_sf"/>
</dbReference>
<dbReference type="EMBL" id="FRAA01000001">
    <property type="protein sequence ID" value="SHJ64776.1"/>
    <property type="molecule type" value="Genomic_DNA"/>
</dbReference>
<evidence type="ECO:0000313" key="2">
    <source>
        <dbReference type="EMBL" id="SHJ64776.1"/>
    </source>
</evidence>
<dbReference type="SMART" id="SM00867">
    <property type="entry name" value="YceI"/>
    <property type="match status" value="1"/>
</dbReference>
<dbReference type="Proteomes" id="UP000184474">
    <property type="component" value="Unassembled WGS sequence"/>
</dbReference>
<protein>
    <submittedName>
        <fullName evidence="2">Polyisoprenoid-binding protein YceI</fullName>
    </submittedName>
</protein>
<dbReference type="AlphaFoldDB" id="A0A1M6L0X3"/>
<accession>A0A1M6L0X3</accession>
<dbReference type="RefSeq" id="WP_073119551.1">
    <property type="nucleotide sequence ID" value="NZ_FRAA01000001.1"/>
</dbReference>
<reference evidence="3" key="1">
    <citation type="submission" date="2016-11" db="EMBL/GenBank/DDBJ databases">
        <authorList>
            <person name="Varghese N."/>
            <person name="Submissions S."/>
        </authorList>
    </citation>
    <scope>NUCLEOTIDE SEQUENCE [LARGE SCALE GENOMIC DNA]</scope>
    <source>
        <strain evidence="3">DSM 26134</strain>
    </source>
</reference>
<dbReference type="Gene3D" id="2.40.128.110">
    <property type="entry name" value="Lipid/polyisoprenoid-binding, YceI-like"/>
    <property type="match status" value="1"/>
</dbReference>
<dbReference type="InterPro" id="IPR007372">
    <property type="entry name" value="Lipid/polyisoprenoid-bd_YceI"/>
</dbReference>
<feature type="domain" description="Lipid/polyisoprenoid-binding YceI-like" evidence="1">
    <location>
        <begin position="19"/>
        <end position="176"/>
    </location>
</feature>
<sequence>MKLTTIIFAVIALLAGQTQLKLNKEKSSITIFGTSTVHDWESTVNTFDIRGDKDGNSIKNLKVTMVTKSIKSGKSIMDGKTYDALLEEDHPQITLQADQLTISDGKVTGSGKLALAGQTKTIAISGKVISDNNSQIHIQGANKIDMTQYGIEPPTAMFGSLITGDEVTIKYDIKFQY</sequence>
<organism evidence="2 3">
    <name type="scientific">Reichenbachiella agariperforans</name>
    <dbReference type="NCBI Taxonomy" id="156994"/>
    <lineage>
        <taxon>Bacteria</taxon>
        <taxon>Pseudomonadati</taxon>
        <taxon>Bacteroidota</taxon>
        <taxon>Cytophagia</taxon>
        <taxon>Cytophagales</taxon>
        <taxon>Reichenbachiellaceae</taxon>
        <taxon>Reichenbachiella</taxon>
    </lineage>
</organism>
<proteinExistence type="predicted"/>
<dbReference type="STRING" id="156994.SAMN04488028_101779"/>
<name>A0A1M6L0X3_REIAG</name>
<dbReference type="SUPFAM" id="SSF101874">
    <property type="entry name" value="YceI-like"/>
    <property type="match status" value="1"/>
</dbReference>
<gene>
    <name evidence="2" type="ORF">SAMN04488028_101779</name>
</gene>
<keyword evidence="3" id="KW-1185">Reference proteome</keyword>
<evidence type="ECO:0000259" key="1">
    <source>
        <dbReference type="SMART" id="SM00867"/>
    </source>
</evidence>
<evidence type="ECO:0000313" key="3">
    <source>
        <dbReference type="Proteomes" id="UP000184474"/>
    </source>
</evidence>